<comment type="caution">
    <text evidence="2">The sequence shown here is derived from an EMBL/GenBank/DDBJ whole genome shotgun (WGS) entry which is preliminary data.</text>
</comment>
<keyword evidence="3" id="KW-1185">Reference proteome</keyword>
<dbReference type="InterPro" id="IPR037523">
    <property type="entry name" value="VOC_core"/>
</dbReference>
<dbReference type="SUPFAM" id="SSF54593">
    <property type="entry name" value="Glyoxalase/Bleomycin resistance protein/Dihydroxybiphenyl dioxygenase"/>
    <property type="match status" value="1"/>
</dbReference>
<dbReference type="RefSeq" id="WP_020640997.1">
    <property type="nucleotide sequence ID" value="NZ_QHHU01000003.1"/>
</dbReference>
<accession>A0A428X2F1</accession>
<dbReference type="InterPro" id="IPR041581">
    <property type="entry name" value="Glyoxalase_6"/>
</dbReference>
<dbReference type="Pfam" id="PF18029">
    <property type="entry name" value="Glyoxalase_6"/>
    <property type="match status" value="1"/>
</dbReference>
<reference evidence="2 3" key="1">
    <citation type="submission" date="2018-05" db="EMBL/GenBank/DDBJ databases">
        <title>Evolution of GPA BGCs.</title>
        <authorList>
            <person name="Waglechner N."/>
            <person name="Wright G.D."/>
        </authorList>
    </citation>
    <scope>NUCLEOTIDE SEQUENCE [LARGE SCALE GENOMIC DNA]</scope>
    <source>
        <strain evidence="2 3">DSM 5908</strain>
    </source>
</reference>
<organism evidence="2 3">
    <name type="scientific">Amycolatopsis balhimycina DSM 5908</name>
    <dbReference type="NCBI Taxonomy" id="1081091"/>
    <lineage>
        <taxon>Bacteria</taxon>
        <taxon>Bacillati</taxon>
        <taxon>Actinomycetota</taxon>
        <taxon>Actinomycetes</taxon>
        <taxon>Pseudonocardiales</taxon>
        <taxon>Pseudonocardiaceae</taxon>
        <taxon>Amycolatopsis</taxon>
    </lineage>
</organism>
<name>A0A428X2F1_AMYBA</name>
<feature type="domain" description="VOC" evidence="1">
    <location>
        <begin position="2"/>
        <end position="121"/>
    </location>
</feature>
<gene>
    <name evidence="2" type="ORF">DMA12_03560</name>
</gene>
<dbReference type="AlphaFoldDB" id="A0A428X2F1"/>
<dbReference type="InterPro" id="IPR029068">
    <property type="entry name" value="Glyas_Bleomycin-R_OHBP_Dase"/>
</dbReference>
<dbReference type="Gene3D" id="3.10.180.10">
    <property type="entry name" value="2,3-Dihydroxybiphenyl 1,2-Dioxygenase, domain 1"/>
    <property type="match status" value="1"/>
</dbReference>
<dbReference type="PANTHER" id="PTHR35908">
    <property type="entry name" value="HYPOTHETICAL FUSION PROTEIN"/>
    <property type="match status" value="1"/>
</dbReference>
<dbReference type="Proteomes" id="UP000286716">
    <property type="component" value="Unassembled WGS sequence"/>
</dbReference>
<dbReference type="EMBL" id="QHHU01000003">
    <property type="protein sequence ID" value="RSM49514.1"/>
    <property type="molecule type" value="Genomic_DNA"/>
</dbReference>
<dbReference type="OrthoDB" id="1645442at2"/>
<evidence type="ECO:0000313" key="3">
    <source>
        <dbReference type="Proteomes" id="UP000286716"/>
    </source>
</evidence>
<evidence type="ECO:0000313" key="2">
    <source>
        <dbReference type="EMBL" id="RSM49514.1"/>
    </source>
</evidence>
<keyword evidence="2" id="KW-0560">Oxidoreductase</keyword>
<proteinExistence type="predicted"/>
<keyword evidence="2" id="KW-0223">Dioxygenase</keyword>
<dbReference type="GO" id="GO:0051213">
    <property type="term" value="F:dioxygenase activity"/>
    <property type="evidence" value="ECO:0007669"/>
    <property type="project" value="UniProtKB-KW"/>
</dbReference>
<protein>
    <submittedName>
        <fullName evidence="2">Glyoxalase/bleomycin resistance/dioxygenase family protein</fullName>
    </submittedName>
</protein>
<sequence length="131" mass="14305">MRIRHQVVTFDAADLAAESRFWAGVLGGEVDEDSDWHMVMVDGAPSIGVQLAPDHVPPEWPDGPTKQQIHLDLWVEDFAEAHEHVTALGATVLKPAAGNTSGDDFQVYADPAGHPFCLCWLLPREPATQPD</sequence>
<dbReference type="PROSITE" id="PS51819">
    <property type="entry name" value="VOC"/>
    <property type="match status" value="1"/>
</dbReference>
<dbReference type="PANTHER" id="PTHR35908:SF1">
    <property type="entry name" value="CONSERVED PROTEIN"/>
    <property type="match status" value="1"/>
</dbReference>
<evidence type="ECO:0000259" key="1">
    <source>
        <dbReference type="PROSITE" id="PS51819"/>
    </source>
</evidence>